<feature type="transmembrane region" description="Helical" evidence="5">
    <location>
        <begin position="77"/>
        <end position="109"/>
    </location>
</feature>
<organism evidence="6 7">
    <name type="scientific">Mucor lusitanicus CBS 277.49</name>
    <dbReference type="NCBI Taxonomy" id="747725"/>
    <lineage>
        <taxon>Eukaryota</taxon>
        <taxon>Fungi</taxon>
        <taxon>Fungi incertae sedis</taxon>
        <taxon>Mucoromycota</taxon>
        <taxon>Mucoromycotina</taxon>
        <taxon>Mucoromycetes</taxon>
        <taxon>Mucorales</taxon>
        <taxon>Mucorineae</taxon>
        <taxon>Mucoraceae</taxon>
        <taxon>Mucor</taxon>
    </lineage>
</organism>
<evidence type="ECO:0000256" key="4">
    <source>
        <dbReference type="ARBA" id="ARBA00023136"/>
    </source>
</evidence>
<evidence type="ECO:0000313" key="7">
    <source>
        <dbReference type="Proteomes" id="UP000077051"/>
    </source>
</evidence>
<dbReference type="PANTHER" id="PTHR19317">
    <property type="entry name" value="PRENYLATED RAB ACCEPTOR 1-RELATED"/>
    <property type="match status" value="1"/>
</dbReference>
<evidence type="ECO:0000256" key="5">
    <source>
        <dbReference type="RuleBase" id="RU363107"/>
    </source>
</evidence>
<dbReference type="STRING" id="747725.A0A162RTF1"/>
<dbReference type="InterPro" id="IPR004895">
    <property type="entry name" value="Prenylated_rab_accept_PRA1"/>
</dbReference>
<reference evidence="6 7" key="1">
    <citation type="submission" date="2015-06" db="EMBL/GenBank/DDBJ databases">
        <title>Expansion of signal transduction pathways in fungi by whole-genome duplication.</title>
        <authorList>
            <consortium name="DOE Joint Genome Institute"/>
            <person name="Corrochano L.M."/>
            <person name="Kuo A."/>
            <person name="Marcet-Houben M."/>
            <person name="Polaino S."/>
            <person name="Salamov A."/>
            <person name="Villalobos J.M."/>
            <person name="Alvarez M.I."/>
            <person name="Avalos J."/>
            <person name="Benito E.P."/>
            <person name="Benoit I."/>
            <person name="Burger G."/>
            <person name="Camino L.P."/>
            <person name="Canovas D."/>
            <person name="Cerda-Olmedo E."/>
            <person name="Cheng J.-F."/>
            <person name="Dominguez A."/>
            <person name="Elias M."/>
            <person name="Eslava A.P."/>
            <person name="Glaser F."/>
            <person name="Grimwood J."/>
            <person name="Gutierrez G."/>
            <person name="Heitman J."/>
            <person name="Henrissat B."/>
            <person name="Iturriaga E.A."/>
            <person name="Lang B.F."/>
            <person name="Lavin J.L."/>
            <person name="Lee S."/>
            <person name="Li W."/>
            <person name="Lindquist E."/>
            <person name="Lopez-Garcia S."/>
            <person name="Luque E.M."/>
            <person name="Marcos A.T."/>
            <person name="Martin J."/>
            <person name="Mccluskey K."/>
            <person name="Medina H.R."/>
            <person name="Miralles-Duran A."/>
            <person name="Miyazaki A."/>
            <person name="Munoz-Torres E."/>
            <person name="Oguiza J.A."/>
            <person name="Ohm R."/>
            <person name="Olmedo M."/>
            <person name="Orejas M."/>
            <person name="Ortiz-Castellanos L."/>
            <person name="Pisabarro A.G."/>
            <person name="Rodriguez-Romero J."/>
            <person name="Ruiz-Herrera J."/>
            <person name="Ruiz-Vazquez R."/>
            <person name="Sanz C."/>
            <person name="Schackwitz W."/>
            <person name="Schmutz J."/>
            <person name="Shahriari M."/>
            <person name="Shelest E."/>
            <person name="Silva-Franco F."/>
            <person name="Soanes D."/>
            <person name="Syed K."/>
            <person name="Tagua V.G."/>
            <person name="Talbot N.J."/>
            <person name="Thon M."/>
            <person name="De Vries R.P."/>
            <person name="Wiebenga A."/>
            <person name="Yadav J.S."/>
            <person name="Braun E.L."/>
            <person name="Baker S."/>
            <person name="Garre V."/>
            <person name="Horwitz B."/>
            <person name="Torres-Martinez S."/>
            <person name="Idnurm A."/>
            <person name="Herrera-Estrella A."/>
            <person name="Gabaldon T."/>
            <person name="Grigoriev I.V."/>
        </authorList>
    </citation>
    <scope>NUCLEOTIDE SEQUENCE [LARGE SCALE GENOMIC DNA]</scope>
    <source>
        <strain evidence="6 7">CBS 277.49</strain>
    </source>
</reference>
<dbReference type="OrthoDB" id="63113at2759"/>
<evidence type="ECO:0000256" key="2">
    <source>
        <dbReference type="ARBA" id="ARBA00022692"/>
    </source>
</evidence>
<feature type="transmembrane region" description="Helical" evidence="5">
    <location>
        <begin position="121"/>
        <end position="142"/>
    </location>
</feature>
<comment type="caution">
    <text evidence="6">The sequence shown here is derived from an EMBL/GenBank/DDBJ whole genome shotgun (WGS) entry which is preliminary data.</text>
</comment>
<comment type="subcellular location">
    <subcellularLocation>
        <location evidence="1 5">Membrane</location>
        <topology evidence="1 5">Multi-pass membrane protein</topology>
    </subcellularLocation>
</comment>
<dbReference type="Pfam" id="PF03208">
    <property type="entry name" value="PRA1"/>
    <property type="match status" value="1"/>
</dbReference>
<evidence type="ECO:0000256" key="1">
    <source>
        <dbReference type="ARBA" id="ARBA00004141"/>
    </source>
</evidence>
<sequence>MSTPLLSSNTAQTLGAAASNMASEARFSFLQKFREQRLANIRPLGDFFDKNRISFTTNFHTISQRWNYNLQYFSANYLVIILLLGVYAIITSWWLVFTIAFLFGGFFLISRLDGPLTIGGAALSPSTLYASYAGISLLLLLFSGATGAIFWIIGAAAIIILGHAAILEPGLEGDFSADGQV</sequence>
<protein>
    <recommendedName>
        <fullName evidence="5">PRA1 family protein</fullName>
    </recommendedName>
</protein>
<dbReference type="PANTHER" id="PTHR19317:SF0">
    <property type="entry name" value="PRENYLATED RAB ACCEPTOR PROTEIN 1"/>
    <property type="match status" value="1"/>
</dbReference>
<keyword evidence="4 5" id="KW-0472">Membrane</keyword>
<keyword evidence="3 5" id="KW-1133">Transmembrane helix</keyword>
<keyword evidence="2 5" id="KW-0812">Transmembrane</keyword>
<name>A0A162RTF1_MUCCL</name>
<dbReference type="Proteomes" id="UP000077051">
    <property type="component" value="Unassembled WGS sequence"/>
</dbReference>
<keyword evidence="7" id="KW-1185">Reference proteome</keyword>
<comment type="similarity">
    <text evidence="5">Belongs to the PRA1 family.</text>
</comment>
<dbReference type="EMBL" id="AMYB01000001">
    <property type="protein sequence ID" value="OAD08629.1"/>
    <property type="molecule type" value="Genomic_DNA"/>
</dbReference>
<dbReference type="VEuPathDB" id="FungiDB:MUCCIDRAFT_154975"/>
<feature type="transmembrane region" description="Helical" evidence="5">
    <location>
        <begin position="148"/>
        <end position="167"/>
    </location>
</feature>
<evidence type="ECO:0000313" key="6">
    <source>
        <dbReference type="EMBL" id="OAD08629.1"/>
    </source>
</evidence>
<accession>A0A162RTF1</accession>
<proteinExistence type="inferred from homology"/>
<gene>
    <name evidence="6" type="ORF">MUCCIDRAFT_154975</name>
</gene>
<dbReference type="AlphaFoldDB" id="A0A162RTF1"/>
<dbReference type="GO" id="GO:0016020">
    <property type="term" value="C:membrane"/>
    <property type="evidence" value="ECO:0007669"/>
    <property type="project" value="UniProtKB-SubCell"/>
</dbReference>
<dbReference type="GO" id="GO:0005794">
    <property type="term" value="C:Golgi apparatus"/>
    <property type="evidence" value="ECO:0007669"/>
    <property type="project" value="TreeGrafter"/>
</dbReference>
<evidence type="ECO:0000256" key="3">
    <source>
        <dbReference type="ARBA" id="ARBA00022989"/>
    </source>
</evidence>